<name>A0A8H7W439_9HELO</name>
<proteinExistence type="predicted"/>
<comment type="caution">
    <text evidence="1">The sequence shown here is derived from an EMBL/GenBank/DDBJ whole genome shotgun (WGS) entry which is preliminary data.</text>
</comment>
<protein>
    <recommendedName>
        <fullName evidence="3">BZIP domain-containing protein</fullName>
    </recommendedName>
</protein>
<gene>
    <name evidence="1" type="ORF">IFR04_012389</name>
</gene>
<evidence type="ECO:0008006" key="3">
    <source>
        <dbReference type="Google" id="ProtNLM"/>
    </source>
</evidence>
<accession>A0A8H7W439</accession>
<organism evidence="1 2">
    <name type="scientific">Cadophora malorum</name>
    <dbReference type="NCBI Taxonomy" id="108018"/>
    <lineage>
        <taxon>Eukaryota</taxon>
        <taxon>Fungi</taxon>
        <taxon>Dikarya</taxon>
        <taxon>Ascomycota</taxon>
        <taxon>Pezizomycotina</taxon>
        <taxon>Leotiomycetes</taxon>
        <taxon>Helotiales</taxon>
        <taxon>Ploettnerulaceae</taxon>
        <taxon>Cadophora</taxon>
    </lineage>
</organism>
<dbReference type="InterPro" id="IPR021833">
    <property type="entry name" value="DUF3425"/>
</dbReference>
<dbReference type="PANTHER" id="PTHR38116:SF1">
    <property type="entry name" value="BZIP DOMAIN-CONTAINING PROTEIN"/>
    <property type="match status" value="1"/>
</dbReference>
<dbReference type="AlphaFoldDB" id="A0A8H7W439"/>
<reference evidence="1" key="1">
    <citation type="submission" date="2021-02" db="EMBL/GenBank/DDBJ databases">
        <title>Genome sequence Cadophora malorum strain M34.</title>
        <authorList>
            <person name="Stefanovic E."/>
            <person name="Vu D."/>
            <person name="Scully C."/>
            <person name="Dijksterhuis J."/>
            <person name="Roader J."/>
            <person name="Houbraken J."/>
        </authorList>
    </citation>
    <scope>NUCLEOTIDE SEQUENCE</scope>
    <source>
        <strain evidence="1">M34</strain>
    </source>
</reference>
<evidence type="ECO:0000313" key="2">
    <source>
        <dbReference type="Proteomes" id="UP000664132"/>
    </source>
</evidence>
<keyword evidence="2" id="KW-1185">Reference proteome</keyword>
<dbReference type="PANTHER" id="PTHR38116">
    <property type="entry name" value="CHROMOSOME 7, WHOLE GENOME SHOTGUN SEQUENCE"/>
    <property type="match status" value="1"/>
</dbReference>
<dbReference type="Proteomes" id="UP000664132">
    <property type="component" value="Unassembled WGS sequence"/>
</dbReference>
<sequence length="304" mass="34332">MVDYLQPDYSIKPQSRIQVRISSMPQLAEALRKEDDWTGTKDAAARRRAQTRLNTRAYRKRKALAKKKEASNASTEVLVNSEPLVECWDFELQSISLVPASRAKQLYNPRRPLLPNRPGAKHFDILFPLSPDHLIPLLQINALRALAVNRTLISGILATPLDCAGSAAEEIIHTIPYPHNPEIIPPTLLPTVLQQTMPHCDWIDLFPSPEGRDRLILATGTFDEDELWADCIGGLYEGFPDEEITKRGFVAWSPPWDISGWEMSEGFVAKWGWLVKGLPGILEATNRWRIERGEDPFPDDHQAS</sequence>
<evidence type="ECO:0000313" key="1">
    <source>
        <dbReference type="EMBL" id="KAG4414477.1"/>
    </source>
</evidence>
<dbReference type="EMBL" id="JAFJYH010000263">
    <property type="protein sequence ID" value="KAG4414477.1"/>
    <property type="molecule type" value="Genomic_DNA"/>
</dbReference>
<dbReference type="OrthoDB" id="2245989at2759"/>
<dbReference type="Pfam" id="PF11905">
    <property type="entry name" value="DUF3425"/>
    <property type="match status" value="1"/>
</dbReference>